<evidence type="ECO:0000313" key="3">
    <source>
        <dbReference type="Proteomes" id="UP001165122"/>
    </source>
</evidence>
<comment type="caution">
    <text evidence="2">The sequence shown here is derived from an EMBL/GenBank/DDBJ whole genome shotgun (WGS) entry which is preliminary data.</text>
</comment>
<dbReference type="Proteomes" id="UP001165122">
    <property type="component" value="Unassembled WGS sequence"/>
</dbReference>
<organism evidence="2 3">
    <name type="scientific">Triparma laevis f. longispina</name>
    <dbReference type="NCBI Taxonomy" id="1714387"/>
    <lineage>
        <taxon>Eukaryota</taxon>
        <taxon>Sar</taxon>
        <taxon>Stramenopiles</taxon>
        <taxon>Ochrophyta</taxon>
        <taxon>Bolidophyceae</taxon>
        <taxon>Parmales</taxon>
        <taxon>Triparmaceae</taxon>
        <taxon>Triparma</taxon>
    </lineage>
</organism>
<dbReference type="EMBL" id="BRXW01000020">
    <property type="protein sequence ID" value="GMI00205.1"/>
    <property type="molecule type" value="Genomic_DNA"/>
</dbReference>
<protein>
    <submittedName>
        <fullName evidence="2">Uncharacterized protein</fullName>
    </submittedName>
</protein>
<dbReference type="AlphaFoldDB" id="A0A9W7F1I0"/>
<reference evidence="3" key="1">
    <citation type="journal article" date="2023" name="Commun. Biol.">
        <title>Genome analysis of Parmales, the sister group of diatoms, reveals the evolutionary specialization of diatoms from phago-mixotrophs to photoautotrophs.</title>
        <authorList>
            <person name="Ban H."/>
            <person name="Sato S."/>
            <person name="Yoshikawa S."/>
            <person name="Yamada K."/>
            <person name="Nakamura Y."/>
            <person name="Ichinomiya M."/>
            <person name="Sato N."/>
            <person name="Blanc-Mathieu R."/>
            <person name="Endo H."/>
            <person name="Kuwata A."/>
            <person name="Ogata H."/>
        </authorList>
    </citation>
    <scope>NUCLEOTIDE SEQUENCE [LARGE SCALE GENOMIC DNA]</scope>
    <source>
        <strain evidence="3">NIES 3700</strain>
    </source>
</reference>
<evidence type="ECO:0000313" key="2">
    <source>
        <dbReference type="EMBL" id="GMI00205.1"/>
    </source>
</evidence>
<feature type="compositionally biased region" description="Basic and acidic residues" evidence="1">
    <location>
        <begin position="81"/>
        <end position="106"/>
    </location>
</feature>
<gene>
    <name evidence="2" type="ORF">TrLO_g1766</name>
</gene>
<accession>A0A9W7F1I0</accession>
<feature type="region of interest" description="Disordered" evidence="1">
    <location>
        <begin position="62"/>
        <end position="106"/>
    </location>
</feature>
<name>A0A9W7F1I0_9STRA</name>
<evidence type="ECO:0000256" key="1">
    <source>
        <dbReference type="SAM" id="MobiDB-lite"/>
    </source>
</evidence>
<sequence length="106" mass="11908">MSSPNTKSKYGAASMQINRNIKNGKAGNLPNNQAVRNYAHSVYEARGMSDAEIQRHMDNKDAGHIRSQHNGGQNCASNYMWEDRHDNRAHGDDRVRASAEKRAGRR</sequence>
<feature type="compositionally biased region" description="Polar residues" evidence="1">
    <location>
        <begin position="68"/>
        <end position="77"/>
    </location>
</feature>
<keyword evidence="3" id="KW-1185">Reference proteome</keyword>
<proteinExistence type="predicted"/>